<dbReference type="Gene3D" id="1.20.970.10">
    <property type="entry name" value="Transferase, Pyrimidine Nucleoside Phosphorylase, Chain C"/>
    <property type="match status" value="1"/>
</dbReference>
<dbReference type="eggNOG" id="COG0547">
    <property type="taxonomic scope" value="Bacteria"/>
</dbReference>
<dbReference type="EMBL" id="CP001339">
    <property type="protein sequence ID" value="ACL73256.1"/>
    <property type="molecule type" value="Genomic_DNA"/>
</dbReference>
<keyword evidence="2 6" id="KW-0808">Transferase</keyword>
<sequence length="373" mass="39843">MSLSQNAAIDVASVIRPCIQKVATGPELSEDLNREEAQAAMELIMQGKVDPVQSAVLLIALRMKREAMDEYRGILQAIRDNTATATADVDELMDVADPYDGYARGLPATPFLPAVLAACGLPAVSHGVEAMGPKYGATHRMILREAGARVDLSPAEAAERIADPDIGWAYVDMEAFCPGLHNLTALRSQIVKRTCLTTVENIVGPVRARNRTHLLIGYVHKAYPPIYSELARFSGFDSGLVVRGVEGGVTPSLQQTGRLFQYKDKGPEQEVLIEPADLGIQADGRAVPLPEDLTPGKLKGKNQETVDSAALARAAATAGLAALEGAAGPTRESLAYSGALCLWHLGREPDLKSAADRIRRALDDGSARARFLA</sequence>
<dbReference type="InterPro" id="IPR035902">
    <property type="entry name" value="Nuc_phospho_transferase"/>
</dbReference>
<dbReference type="GO" id="GO:0005829">
    <property type="term" value="C:cytosol"/>
    <property type="evidence" value="ECO:0007669"/>
    <property type="project" value="TreeGrafter"/>
</dbReference>
<dbReference type="KEGG" id="tgr:Tgr7_2176"/>
<keyword evidence="3" id="KW-0822">Tryptophan biosynthesis</keyword>
<dbReference type="OrthoDB" id="9768896at2"/>
<dbReference type="PANTHER" id="PTHR43285:SF3">
    <property type="entry name" value="SLL1634 PROTEIN"/>
    <property type="match status" value="1"/>
</dbReference>
<name>B8GUD6_THISH</name>
<evidence type="ECO:0000256" key="1">
    <source>
        <dbReference type="ARBA" id="ARBA00022676"/>
    </source>
</evidence>
<organism evidence="6 7">
    <name type="scientific">Thioalkalivibrio sulfidiphilus (strain HL-EbGR7)</name>
    <dbReference type="NCBI Taxonomy" id="396588"/>
    <lineage>
        <taxon>Bacteria</taxon>
        <taxon>Pseudomonadati</taxon>
        <taxon>Pseudomonadota</taxon>
        <taxon>Gammaproteobacteria</taxon>
        <taxon>Chromatiales</taxon>
        <taxon>Ectothiorhodospiraceae</taxon>
        <taxon>Thioalkalivibrio</taxon>
    </lineage>
</organism>
<evidence type="ECO:0000313" key="6">
    <source>
        <dbReference type="EMBL" id="ACL73256.1"/>
    </source>
</evidence>
<keyword evidence="3" id="KW-0028">Amino-acid biosynthesis</keyword>
<dbReference type="SUPFAM" id="SSF52418">
    <property type="entry name" value="Nucleoside phosphorylase/phosphoribosyltransferase catalytic domain"/>
    <property type="match status" value="1"/>
</dbReference>
<protein>
    <submittedName>
        <fullName evidence="6">Glycosyl transferase, family 3-like protein</fullName>
    </submittedName>
</protein>
<keyword evidence="7" id="KW-1185">Reference proteome</keyword>
<dbReference type="InterPro" id="IPR017459">
    <property type="entry name" value="Glycosyl_Trfase_fam3_N_dom"/>
</dbReference>
<dbReference type="PANTHER" id="PTHR43285">
    <property type="entry name" value="ANTHRANILATE PHOSPHORIBOSYLTRANSFERASE"/>
    <property type="match status" value="1"/>
</dbReference>
<evidence type="ECO:0000313" key="7">
    <source>
        <dbReference type="Proteomes" id="UP000002383"/>
    </source>
</evidence>
<dbReference type="InterPro" id="IPR036320">
    <property type="entry name" value="Glycosyl_Trfase_fam3_N_dom_sf"/>
</dbReference>
<reference evidence="6 7" key="1">
    <citation type="journal article" date="2011" name="Stand. Genomic Sci.">
        <title>Complete genome sequence of 'Thioalkalivibrio sulfidophilus' HL-EbGr7.</title>
        <authorList>
            <person name="Muyzer G."/>
            <person name="Sorokin D.Y."/>
            <person name="Mavromatis K."/>
            <person name="Lapidus A."/>
            <person name="Clum A."/>
            <person name="Ivanova N."/>
            <person name="Pati A."/>
            <person name="d'Haeseleer P."/>
            <person name="Woyke T."/>
            <person name="Kyrpides N.C."/>
        </authorList>
    </citation>
    <scope>NUCLEOTIDE SEQUENCE [LARGE SCALE GENOMIC DNA]</scope>
    <source>
        <strain evidence="6 7">HL-EbGR7</strain>
    </source>
</reference>
<dbReference type="Proteomes" id="UP000002383">
    <property type="component" value="Chromosome"/>
</dbReference>
<gene>
    <name evidence="6" type="ordered locus">Tgr7_2176</name>
</gene>
<dbReference type="InterPro" id="IPR000312">
    <property type="entry name" value="Glycosyl_Trfase_fam3"/>
</dbReference>
<feature type="domain" description="Glycosyl transferase family 3" evidence="4">
    <location>
        <begin position="114"/>
        <end position="367"/>
    </location>
</feature>
<evidence type="ECO:0000259" key="5">
    <source>
        <dbReference type="Pfam" id="PF02885"/>
    </source>
</evidence>
<dbReference type="SUPFAM" id="SSF47648">
    <property type="entry name" value="Nucleoside phosphorylase/phosphoribosyltransferase N-terminal domain"/>
    <property type="match status" value="1"/>
</dbReference>
<feature type="domain" description="Glycosyl transferase family 3 N-terminal" evidence="5">
    <location>
        <begin position="17"/>
        <end position="81"/>
    </location>
</feature>
<dbReference type="HOGENOM" id="CLU_034315_0_0_6"/>
<dbReference type="InterPro" id="IPR005940">
    <property type="entry name" value="Anthranilate_Pribosyl_Tfrase"/>
</dbReference>
<evidence type="ECO:0000259" key="4">
    <source>
        <dbReference type="Pfam" id="PF00591"/>
    </source>
</evidence>
<dbReference type="GO" id="GO:0004048">
    <property type="term" value="F:anthranilate phosphoribosyltransferase activity"/>
    <property type="evidence" value="ECO:0007669"/>
    <property type="project" value="InterPro"/>
</dbReference>
<proteinExistence type="predicted"/>
<dbReference type="AlphaFoldDB" id="B8GUD6"/>
<dbReference type="STRING" id="396588.Tgr7_2176"/>
<accession>B8GUD6</accession>
<keyword evidence="1" id="KW-0328">Glycosyltransferase</keyword>
<dbReference type="RefSeq" id="WP_012638734.1">
    <property type="nucleotide sequence ID" value="NC_011901.1"/>
</dbReference>
<keyword evidence="3" id="KW-0057">Aromatic amino acid biosynthesis</keyword>
<dbReference type="Pfam" id="PF02885">
    <property type="entry name" value="Glycos_trans_3N"/>
    <property type="match status" value="1"/>
</dbReference>
<dbReference type="Gene3D" id="3.40.1030.10">
    <property type="entry name" value="Nucleoside phosphorylase/phosphoribosyltransferase catalytic domain"/>
    <property type="match status" value="1"/>
</dbReference>
<dbReference type="GO" id="GO:0000162">
    <property type="term" value="P:L-tryptophan biosynthetic process"/>
    <property type="evidence" value="ECO:0007669"/>
    <property type="project" value="UniProtKB-KW"/>
</dbReference>
<evidence type="ECO:0000256" key="3">
    <source>
        <dbReference type="ARBA" id="ARBA00022822"/>
    </source>
</evidence>
<dbReference type="Pfam" id="PF00591">
    <property type="entry name" value="Glycos_transf_3"/>
    <property type="match status" value="1"/>
</dbReference>
<evidence type="ECO:0000256" key="2">
    <source>
        <dbReference type="ARBA" id="ARBA00022679"/>
    </source>
</evidence>